<protein>
    <recommendedName>
        <fullName evidence="15">Holocytochrome c-type synthase</fullName>
        <ecNumber evidence="15">4.4.1.17</ecNumber>
    </recommendedName>
</protein>
<comment type="subcellular location">
    <subcellularLocation>
        <location evidence="3">Cytoplasm</location>
    </subcellularLocation>
    <subcellularLocation>
        <location evidence="2 15">Mitochondrion inner membrane</location>
    </subcellularLocation>
    <subcellularLocation>
        <location evidence="1">Nucleus</location>
    </subcellularLocation>
</comment>
<dbReference type="OrthoDB" id="1158011at2759"/>
<feature type="region of interest" description="Disordered" evidence="16">
    <location>
        <begin position="102"/>
        <end position="123"/>
    </location>
</feature>
<feature type="region of interest" description="Disordered" evidence="16">
    <location>
        <begin position="18"/>
        <end position="77"/>
    </location>
</feature>
<keyword evidence="9 15" id="KW-0999">Mitochondrion inner membrane</keyword>
<evidence type="ECO:0000256" key="3">
    <source>
        <dbReference type="ARBA" id="ARBA00004496"/>
    </source>
</evidence>
<keyword evidence="10 15" id="KW-0408">Iron</keyword>
<dbReference type="GO" id="GO:0046872">
    <property type="term" value="F:metal ion binding"/>
    <property type="evidence" value="ECO:0007669"/>
    <property type="project" value="UniProtKB-KW"/>
</dbReference>
<gene>
    <name evidence="17" type="ORF">B7463_g8</name>
</gene>
<evidence type="ECO:0000256" key="6">
    <source>
        <dbReference type="ARBA" id="ARBA00022490"/>
    </source>
</evidence>
<comment type="catalytic activity">
    <reaction evidence="15">
        <text>holo-[cytochrome c] = apo-[cytochrome c] + heme b</text>
        <dbReference type="Rhea" id="RHEA:22648"/>
        <dbReference type="Rhea" id="RHEA-COMP:10725"/>
        <dbReference type="Rhea" id="RHEA-COMP:10726"/>
        <dbReference type="ChEBI" id="CHEBI:29950"/>
        <dbReference type="ChEBI" id="CHEBI:60344"/>
        <dbReference type="ChEBI" id="CHEBI:83739"/>
        <dbReference type="EC" id="4.4.1.17"/>
    </reaction>
</comment>
<dbReference type="Pfam" id="PF16815">
    <property type="entry name" value="HRI1"/>
    <property type="match status" value="1"/>
</dbReference>
<dbReference type="InterPro" id="IPR000511">
    <property type="entry name" value="Holocyt_c/c1_synthase"/>
</dbReference>
<reference evidence="17 18" key="1">
    <citation type="submission" date="2018-05" db="EMBL/GenBank/DDBJ databases">
        <title>Draft genome sequence of Scytalidium lignicola DSM 105466, a ubiquitous saprotrophic fungus.</title>
        <authorList>
            <person name="Buettner E."/>
            <person name="Gebauer A.M."/>
            <person name="Hofrichter M."/>
            <person name="Liers C."/>
            <person name="Kellner H."/>
        </authorList>
    </citation>
    <scope>NUCLEOTIDE SEQUENCE [LARGE SCALE GENOMIC DNA]</scope>
    <source>
        <strain evidence="17 18">DSM 105466</strain>
    </source>
</reference>
<keyword evidence="7 15" id="KW-0349">Heme</keyword>
<keyword evidence="11 15" id="KW-0496">Mitochondrion</keyword>
<keyword evidence="12 15" id="KW-0472">Membrane</keyword>
<evidence type="ECO:0000256" key="16">
    <source>
        <dbReference type="SAM" id="MobiDB-lite"/>
    </source>
</evidence>
<evidence type="ECO:0000256" key="11">
    <source>
        <dbReference type="ARBA" id="ARBA00023128"/>
    </source>
</evidence>
<evidence type="ECO:0000256" key="8">
    <source>
        <dbReference type="ARBA" id="ARBA00022723"/>
    </source>
</evidence>
<comment type="function">
    <text evidence="15">Lyase that catalyzes the covalent linking of the heme group to the cytochrome C apoprotein to produce the mature functional cytochrome.</text>
</comment>
<dbReference type="GO" id="GO:0004408">
    <property type="term" value="F:holocytochrome-c synthase activity"/>
    <property type="evidence" value="ECO:0007669"/>
    <property type="project" value="UniProtKB-EC"/>
</dbReference>
<evidence type="ECO:0000256" key="13">
    <source>
        <dbReference type="ARBA" id="ARBA00023239"/>
    </source>
</evidence>
<evidence type="ECO:0000256" key="15">
    <source>
        <dbReference type="RuleBase" id="RU363130"/>
    </source>
</evidence>
<evidence type="ECO:0000256" key="7">
    <source>
        <dbReference type="ARBA" id="ARBA00022617"/>
    </source>
</evidence>
<accession>A0A3E2HS94</accession>
<comment type="caution">
    <text evidence="17">The sequence shown here is derived from an EMBL/GenBank/DDBJ whole genome shotgun (WGS) entry which is preliminary data.</text>
</comment>
<dbReference type="InterPro" id="IPR043047">
    <property type="entry name" value="Hri1_N_sf"/>
</dbReference>
<dbReference type="AlphaFoldDB" id="A0A3E2HS94"/>
<dbReference type="EC" id="4.4.1.17" evidence="15"/>
<evidence type="ECO:0000256" key="2">
    <source>
        <dbReference type="ARBA" id="ARBA00004273"/>
    </source>
</evidence>
<evidence type="ECO:0000313" key="18">
    <source>
        <dbReference type="Proteomes" id="UP000258309"/>
    </source>
</evidence>
<evidence type="ECO:0000256" key="1">
    <source>
        <dbReference type="ARBA" id="ARBA00004123"/>
    </source>
</evidence>
<keyword evidence="14" id="KW-0539">Nucleus</keyword>
<name>A0A3E2HS94_SCYLI</name>
<dbReference type="CDD" id="cd11693">
    <property type="entry name" value="HRI1_C_like"/>
    <property type="match status" value="1"/>
</dbReference>
<keyword evidence="18" id="KW-1185">Reference proteome</keyword>
<proteinExistence type="inferred from homology"/>
<dbReference type="CDD" id="cd11692">
    <property type="entry name" value="HRI1_N_like"/>
    <property type="match status" value="1"/>
</dbReference>
<keyword evidence="13 15" id="KW-0456">Lyase</keyword>
<dbReference type="STRING" id="5539.A0A3E2HS94"/>
<organism evidence="17 18">
    <name type="scientific">Scytalidium lignicola</name>
    <name type="common">Hyphomycete</name>
    <dbReference type="NCBI Taxonomy" id="5539"/>
    <lineage>
        <taxon>Eukaryota</taxon>
        <taxon>Fungi</taxon>
        <taxon>Dikarya</taxon>
        <taxon>Ascomycota</taxon>
        <taxon>Pezizomycotina</taxon>
        <taxon>Leotiomycetes</taxon>
        <taxon>Leotiomycetes incertae sedis</taxon>
        <taxon>Scytalidium</taxon>
    </lineage>
</organism>
<dbReference type="PROSITE" id="PS00822">
    <property type="entry name" value="CYTO_HEME_LYASE_2"/>
    <property type="match status" value="1"/>
</dbReference>
<feature type="non-terminal residue" evidence="17">
    <location>
        <position position="540"/>
    </location>
</feature>
<evidence type="ECO:0000256" key="12">
    <source>
        <dbReference type="ARBA" id="ARBA00023136"/>
    </source>
</evidence>
<feature type="non-terminal residue" evidence="17">
    <location>
        <position position="1"/>
    </location>
</feature>
<dbReference type="Pfam" id="PF01265">
    <property type="entry name" value="Cyto_heme_lyase"/>
    <property type="match status" value="1"/>
</dbReference>
<dbReference type="PANTHER" id="PTHR12743">
    <property type="entry name" value="CYTOCHROME C1 HEME LYASE"/>
    <property type="match status" value="1"/>
</dbReference>
<dbReference type="GO" id="GO:0005743">
    <property type="term" value="C:mitochondrial inner membrane"/>
    <property type="evidence" value="ECO:0007669"/>
    <property type="project" value="UniProtKB-SubCell"/>
</dbReference>
<comment type="similarity">
    <text evidence="4">Belongs to the HRI1 family.</text>
</comment>
<sequence>MGWFWADSDVSLVNSRVAPHPMPVSGSGSPPPSCPMHKHSADALKTVAKPPPAETACPYTPGGDGEAKNHPKKSSTFSKLNPLNYMFPDLSQDRAANQAVSLPTEREPSSIPKGTGDGNWEYPSPQQMYNALLRKGYTDTDITAVESMVSVHNFLNEGAWAEIVEWERRFGGGLGRGWEISKRGEENALATRSEEDSIAQPKLIRFQGRPQEMTPKAAMIQLMGWIYPSKFGSEPPFDRHDWFVQREYNGEAKPIRYVIDYYSGPPEPTGEPVFYLDVRPAVDTPTAAIERMMRWGGDVWYRASGASVREQDELAGENTDTLVLTSAGKHYVDIRIFKPTDSSQPALPVDPSDNDGIKRLEWGFAGTSTSSPAEYEAGKLIKPSHTVWRHWVDNKTIDSVEDEGDMFPIENSSEVLEKGAMVNPATGIVTNYEELWEDLDPIRTGNEEQYVSWVLKTEKPDPYVRGKAIRIAQFIEAVLRVGDTISVARWKWDVKAGWQQVLAIGKLDLSTELFGEEISIGKVFPSSTLEWECIESYKWS</sequence>
<dbReference type="Proteomes" id="UP000258309">
    <property type="component" value="Unassembled WGS sequence"/>
</dbReference>
<comment type="similarity">
    <text evidence="5 15">Belongs to the cytochrome c-type heme lyase family.</text>
</comment>
<dbReference type="PANTHER" id="PTHR12743:SF3">
    <property type="entry name" value="HOLOCYTOCHROME-C SYNTHASE"/>
    <property type="match status" value="1"/>
</dbReference>
<dbReference type="InterPro" id="IPR031818">
    <property type="entry name" value="Hri1"/>
</dbReference>
<dbReference type="Gene3D" id="2.40.128.320">
    <property type="entry name" value="Protein HRI1, N-terminal domain"/>
    <property type="match status" value="1"/>
</dbReference>
<evidence type="ECO:0000256" key="10">
    <source>
        <dbReference type="ARBA" id="ARBA00023004"/>
    </source>
</evidence>
<dbReference type="OMA" id="KHYVDIR"/>
<dbReference type="GO" id="GO:0005634">
    <property type="term" value="C:nucleus"/>
    <property type="evidence" value="ECO:0007669"/>
    <property type="project" value="UniProtKB-SubCell"/>
</dbReference>
<evidence type="ECO:0000256" key="14">
    <source>
        <dbReference type="ARBA" id="ARBA00023242"/>
    </source>
</evidence>
<keyword evidence="8 15" id="KW-0479">Metal-binding</keyword>
<evidence type="ECO:0000256" key="5">
    <source>
        <dbReference type="ARBA" id="ARBA00007255"/>
    </source>
</evidence>
<dbReference type="InterPro" id="IPR038744">
    <property type="entry name" value="Hri1_N"/>
</dbReference>
<evidence type="ECO:0000256" key="9">
    <source>
        <dbReference type="ARBA" id="ARBA00022792"/>
    </source>
</evidence>
<evidence type="ECO:0000256" key="4">
    <source>
        <dbReference type="ARBA" id="ARBA00005229"/>
    </source>
</evidence>
<evidence type="ECO:0000313" key="17">
    <source>
        <dbReference type="EMBL" id="RFU36234.1"/>
    </source>
</evidence>
<dbReference type="EMBL" id="NCSJ02000001">
    <property type="protein sequence ID" value="RFU36234.1"/>
    <property type="molecule type" value="Genomic_DNA"/>
</dbReference>
<keyword evidence="6" id="KW-0963">Cytoplasm</keyword>